<evidence type="ECO:0000313" key="5">
    <source>
        <dbReference type="EMBL" id="MCB8876578.1"/>
    </source>
</evidence>
<accession>A0A963YUK2</accession>
<evidence type="ECO:0000256" key="2">
    <source>
        <dbReference type="ARBA" id="ARBA00023125"/>
    </source>
</evidence>
<dbReference type="PANTHER" id="PTHR47894">
    <property type="entry name" value="HTH-TYPE TRANSCRIPTIONAL REGULATOR GADX"/>
    <property type="match status" value="1"/>
</dbReference>
<proteinExistence type="predicted"/>
<dbReference type="PROSITE" id="PS01124">
    <property type="entry name" value="HTH_ARAC_FAMILY_2"/>
    <property type="match status" value="1"/>
</dbReference>
<protein>
    <submittedName>
        <fullName evidence="5">AraC family transcriptional regulator ligand-binding domain-containing protein</fullName>
    </submittedName>
</protein>
<dbReference type="PRINTS" id="PR00032">
    <property type="entry name" value="HTHARAC"/>
</dbReference>
<evidence type="ECO:0000313" key="6">
    <source>
        <dbReference type="Proteomes" id="UP000708298"/>
    </source>
</evidence>
<dbReference type="Proteomes" id="UP000708298">
    <property type="component" value="Unassembled WGS sequence"/>
</dbReference>
<organism evidence="5 6">
    <name type="scientific">Acidisoma silvae</name>
    <dbReference type="NCBI Taxonomy" id="2802396"/>
    <lineage>
        <taxon>Bacteria</taxon>
        <taxon>Pseudomonadati</taxon>
        <taxon>Pseudomonadota</taxon>
        <taxon>Alphaproteobacteria</taxon>
        <taxon>Acetobacterales</taxon>
        <taxon>Acidocellaceae</taxon>
        <taxon>Acidisoma</taxon>
    </lineage>
</organism>
<sequence>MPQLSHNLPEAYPSNTFGERSRLEEMCWSESGILAADLSDYIRTAVAGMAEKNFLLADEKVLTVSRDLSSDDSSVYISDILEDIATASNDALTGAKLGMKYRLSDLLRRILPAQSATSLIVAIKQLSTHFQLLQSDARLHLAVESDYAMLEYQYRNGISPRRRQMAELMAAILVRIMRKLLPVQYWPKELHFEHLRGSDRNQIRELFEMPVSFGAKATTILFPRSALNQTCLLFRESPESDLSAPSMATIRPNAYQSLVPNMAFYIRRYIATNAGGMEEIAKELGVSRASLFRRLSAVGLQFTDIVAYIRMSTAKYYLEETDVSIHDIASLIGYSEHSSFTRAFVKSFGGAPSEFRRGRRRATAVRLP</sequence>
<dbReference type="Pfam" id="PF12625">
    <property type="entry name" value="Arabinose_bd"/>
    <property type="match status" value="1"/>
</dbReference>
<dbReference type="SMART" id="SM00342">
    <property type="entry name" value="HTH_ARAC"/>
    <property type="match status" value="1"/>
</dbReference>
<dbReference type="InterPro" id="IPR009057">
    <property type="entry name" value="Homeodomain-like_sf"/>
</dbReference>
<dbReference type="GO" id="GO:0000976">
    <property type="term" value="F:transcription cis-regulatory region binding"/>
    <property type="evidence" value="ECO:0007669"/>
    <property type="project" value="TreeGrafter"/>
</dbReference>
<keyword evidence="6" id="KW-1185">Reference proteome</keyword>
<reference evidence="5" key="2">
    <citation type="submission" date="2021-01" db="EMBL/GenBank/DDBJ databases">
        <authorList>
            <person name="Mieszkin S."/>
            <person name="Pouder E."/>
            <person name="Alain K."/>
        </authorList>
    </citation>
    <scope>NUCLEOTIDE SEQUENCE</scope>
    <source>
        <strain evidence="5">HW T2.11</strain>
    </source>
</reference>
<dbReference type="EMBL" id="JAESVB010000006">
    <property type="protein sequence ID" value="MCB8876578.1"/>
    <property type="molecule type" value="Genomic_DNA"/>
</dbReference>
<dbReference type="Pfam" id="PF12833">
    <property type="entry name" value="HTH_18"/>
    <property type="match status" value="1"/>
</dbReference>
<dbReference type="GO" id="GO:0003700">
    <property type="term" value="F:DNA-binding transcription factor activity"/>
    <property type="evidence" value="ECO:0007669"/>
    <property type="project" value="InterPro"/>
</dbReference>
<reference evidence="5" key="1">
    <citation type="journal article" date="2021" name="Microorganisms">
        <title>Acidisoma silvae sp. nov. and Acidisomacellulosilytica sp. nov., Two Acidophilic Bacteria Isolated from Decaying Wood, Hydrolyzing Cellulose and Producing Poly-3-hydroxybutyrate.</title>
        <authorList>
            <person name="Mieszkin S."/>
            <person name="Pouder E."/>
            <person name="Uroz S."/>
            <person name="Simon-Colin C."/>
            <person name="Alain K."/>
        </authorList>
    </citation>
    <scope>NUCLEOTIDE SEQUENCE</scope>
    <source>
        <strain evidence="5">HW T2.11</strain>
    </source>
</reference>
<dbReference type="RefSeq" id="WP_227322226.1">
    <property type="nucleotide sequence ID" value="NZ_JAESVB010000006.1"/>
</dbReference>
<feature type="domain" description="HTH araC/xylS-type" evidence="4">
    <location>
        <begin position="260"/>
        <end position="358"/>
    </location>
</feature>
<dbReference type="PROSITE" id="PS00041">
    <property type="entry name" value="HTH_ARAC_FAMILY_1"/>
    <property type="match status" value="1"/>
</dbReference>
<dbReference type="SUPFAM" id="SSF46689">
    <property type="entry name" value="Homeodomain-like"/>
    <property type="match status" value="1"/>
</dbReference>
<dbReference type="Gene3D" id="1.10.10.60">
    <property type="entry name" value="Homeodomain-like"/>
    <property type="match status" value="1"/>
</dbReference>
<evidence type="ECO:0000256" key="1">
    <source>
        <dbReference type="ARBA" id="ARBA00023015"/>
    </source>
</evidence>
<dbReference type="InterPro" id="IPR032687">
    <property type="entry name" value="AraC-type_N"/>
</dbReference>
<gene>
    <name evidence="5" type="ORF">ASILVAE211_15395</name>
</gene>
<comment type="caution">
    <text evidence="5">The sequence shown here is derived from an EMBL/GenBank/DDBJ whole genome shotgun (WGS) entry which is preliminary data.</text>
</comment>
<keyword evidence="3" id="KW-0804">Transcription</keyword>
<dbReference type="InterPro" id="IPR018060">
    <property type="entry name" value="HTH_AraC"/>
</dbReference>
<name>A0A963YUK2_9PROT</name>
<keyword evidence="2" id="KW-0238">DNA-binding</keyword>
<dbReference type="GO" id="GO:0005829">
    <property type="term" value="C:cytosol"/>
    <property type="evidence" value="ECO:0007669"/>
    <property type="project" value="TreeGrafter"/>
</dbReference>
<dbReference type="PANTHER" id="PTHR47894:SF4">
    <property type="entry name" value="HTH-TYPE TRANSCRIPTIONAL REGULATOR GADX"/>
    <property type="match status" value="1"/>
</dbReference>
<keyword evidence="1" id="KW-0805">Transcription regulation</keyword>
<dbReference type="AlphaFoldDB" id="A0A963YUK2"/>
<evidence type="ECO:0000256" key="3">
    <source>
        <dbReference type="ARBA" id="ARBA00023163"/>
    </source>
</evidence>
<dbReference type="InterPro" id="IPR018062">
    <property type="entry name" value="HTH_AraC-typ_CS"/>
</dbReference>
<evidence type="ECO:0000259" key="4">
    <source>
        <dbReference type="PROSITE" id="PS01124"/>
    </source>
</evidence>
<dbReference type="InterPro" id="IPR020449">
    <property type="entry name" value="Tscrpt_reg_AraC-type_HTH"/>
</dbReference>